<feature type="transmembrane region" description="Helical" evidence="2">
    <location>
        <begin position="77"/>
        <end position="94"/>
    </location>
</feature>
<evidence type="ECO:0000313" key="4">
    <source>
        <dbReference type="Proteomes" id="UP000176645"/>
    </source>
</evidence>
<proteinExistence type="predicted"/>
<evidence type="ECO:0000313" key="3">
    <source>
        <dbReference type="EMBL" id="OGY27436.1"/>
    </source>
</evidence>
<keyword evidence="2" id="KW-1133">Transmembrane helix</keyword>
<protein>
    <submittedName>
        <fullName evidence="3">Uncharacterized protein</fullName>
    </submittedName>
</protein>
<dbReference type="EMBL" id="MHCU01000036">
    <property type="protein sequence ID" value="OGY27436.1"/>
    <property type="molecule type" value="Genomic_DNA"/>
</dbReference>
<feature type="transmembrane region" description="Helical" evidence="2">
    <location>
        <begin position="54"/>
        <end position="71"/>
    </location>
</feature>
<comment type="caution">
    <text evidence="3">The sequence shown here is derived from an EMBL/GenBank/DDBJ whole genome shotgun (WGS) entry which is preliminary data.</text>
</comment>
<organism evidence="3 4">
    <name type="scientific">Candidatus Woykebacteria bacterium RBG_19FT_COMBO_43_10</name>
    <dbReference type="NCBI Taxonomy" id="1802598"/>
    <lineage>
        <taxon>Bacteria</taxon>
        <taxon>Candidatus Woykeibacteriota</taxon>
    </lineage>
</organism>
<dbReference type="Proteomes" id="UP000176645">
    <property type="component" value="Unassembled WGS sequence"/>
</dbReference>
<keyword evidence="2" id="KW-0472">Membrane</keyword>
<keyword evidence="2" id="KW-0812">Transmembrane</keyword>
<feature type="coiled-coil region" evidence="1">
    <location>
        <begin position="1"/>
        <end position="35"/>
    </location>
</feature>
<dbReference type="AlphaFoldDB" id="A0A1G1WI90"/>
<keyword evidence="1" id="KW-0175">Coiled coil</keyword>
<name>A0A1G1WI90_9BACT</name>
<evidence type="ECO:0000256" key="1">
    <source>
        <dbReference type="SAM" id="Coils"/>
    </source>
</evidence>
<reference evidence="3 4" key="1">
    <citation type="journal article" date="2016" name="Nat. Commun.">
        <title>Thousands of microbial genomes shed light on interconnected biogeochemical processes in an aquifer system.</title>
        <authorList>
            <person name="Anantharaman K."/>
            <person name="Brown C.T."/>
            <person name="Hug L.A."/>
            <person name="Sharon I."/>
            <person name="Castelle C.J."/>
            <person name="Probst A.J."/>
            <person name="Thomas B.C."/>
            <person name="Singh A."/>
            <person name="Wilkins M.J."/>
            <person name="Karaoz U."/>
            <person name="Brodie E.L."/>
            <person name="Williams K.H."/>
            <person name="Hubbard S.S."/>
            <person name="Banfield J.F."/>
        </authorList>
    </citation>
    <scope>NUCLEOTIDE SEQUENCE [LARGE SCALE GENOMIC DNA]</scope>
</reference>
<gene>
    <name evidence="3" type="ORF">A2Z42_05100</name>
</gene>
<evidence type="ECO:0000256" key="2">
    <source>
        <dbReference type="SAM" id="Phobius"/>
    </source>
</evidence>
<sequence length="193" mass="22855">MPEKERSLNDLKEQVTNLQEEIHRLEGKHQQKTVKTLFRWQSFSRPYAKRSSKWFLYTILLVVTILLLLLFMKEFIVMAPVLAIAFVAYILATVPPELVENEITTQGINNAEHSYLWDELDDFWITEKRGFTLLQIDTFLQWPRRLIILINKDDKEKVQEVIARYLPFRELPKTGWFDSLADTLANSFHKLTN</sequence>
<accession>A0A1G1WI90</accession>